<gene>
    <name evidence="2" type="ORF">MgSA37_01478</name>
</gene>
<feature type="signal peptide" evidence="1">
    <location>
        <begin position="1"/>
        <end position="19"/>
    </location>
</feature>
<dbReference type="OrthoDB" id="983143at2"/>
<dbReference type="AlphaFoldDB" id="A0A0X8X0B4"/>
<feature type="chain" id="PRO_5007071306" description="TonB-dependent Receptor Plug Domain protein" evidence="1">
    <location>
        <begin position="20"/>
        <end position="157"/>
    </location>
</feature>
<evidence type="ECO:0008006" key="4">
    <source>
        <dbReference type="Google" id="ProtNLM"/>
    </source>
</evidence>
<dbReference type="Proteomes" id="UP000218263">
    <property type="component" value="Chromosome"/>
</dbReference>
<name>A0A0X8X0B4_9SPHI</name>
<dbReference type="Gene3D" id="2.60.40.1120">
    <property type="entry name" value="Carboxypeptidase-like, regulatory domain"/>
    <property type="match status" value="1"/>
</dbReference>
<dbReference type="SUPFAM" id="SSF49452">
    <property type="entry name" value="Starch-binding domain-like"/>
    <property type="match status" value="1"/>
</dbReference>
<reference evidence="2 3" key="1">
    <citation type="submission" date="2015-12" db="EMBL/GenBank/DDBJ databases">
        <title>Genome sequence of Mucilaginibacter gotjawali.</title>
        <authorList>
            <person name="Lee J.S."/>
            <person name="Lee K.C."/>
            <person name="Kim K.K."/>
            <person name="Lee B.W."/>
        </authorList>
    </citation>
    <scope>NUCLEOTIDE SEQUENCE [LARGE SCALE GENOMIC DNA]</scope>
    <source>
        <strain evidence="2 3">SA3-7</strain>
    </source>
</reference>
<dbReference type="KEGG" id="mgot:MgSA37_01478"/>
<evidence type="ECO:0000313" key="3">
    <source>
        <dbReference type="Proteomes" id="UP000218263"/>
    </source>
</evidence>
<accession>A0A0X8X0B4</accession>
<protein>
    <recommendedName>
        <fullName evidence="4">TonB-dependent Receptor Plug Domain protein</fullName>
    </recommendedName>
</protein>
<proteinExistence type="predicted"/>
<dbReference type="EMBL" id="AP017313">
    <property type="protein sequence ID" value="BAU53311.1"/>
    <property type="molecule type" value="Genomic_DNA"/>
</dbReference>
<dbReference type="RefSeq" id="WP_096350798.1">
    <property type="nucleotide sequence ID" value="NZ_AP017313.1"/>
</dbReference>
<keyword evidence="1" id="KW-0732">Signal</keyword>
<evidence type="ECO:0000256" key="1">
    <source>
        <dbReference type="SAM" id="SignalP"/>
    </source>
</evidence>
<keyword evidence="3" id="KW-1185">Reference proteome</keyword>
<dbReference type="Pfam" id="PF13715">
    <property type="entry name" value="CarbopepD_reg_2"/>
    <property type="match status" value="1"/>
</dbReference>
<evidence type="ECO:0000313" key="2">
    <source>
        <dbReference type="EMBL" id="BAU53311.1"/>
    </source>
</evidence>
<organism evidence="2 3">
    <name type="scientific">Mucilaginibacter gotjawali</name>
    <dbReference type="NCBI Taxonomy" id="1550579"/>
    <lineage>
        <taxon>Bacteria</taxon>
        <taxon>Pseudomonadati</taxon>
        <taxon>Bacteroidota</taxon>
        <taxon>Sphingobacteriia</taxon>
        <taxon>Sphingobacteriales</taxon>
        <taxon>Sphingobacteriaceae</taxon>
        <taxon>Mucilaginibacter</taxon>
    </lineage>
</organism>
<dbReference type="GO" id="GO:0030246">
    <property type="term" value="F:carbohydrate binding"/>
    <property type="evidence" value="ECO:0007669"/>
    <property type="project" value="InterPro"/>
</dbReference>
<sequence length="157" mass="17863">MKKTILFAVLALSTFNCFAQQFALSGHITGGRNLPIPFASVYIKNSTYGTTANENGDYMFKLRPGTYDIVYRVVGFKEDVERISISAGHVEHNVQLTAEPFELKPVISKETNKNDPAYDIMHHVVDKRKFYLNEVKSYQCAIYVKGVKKSLLCQKRF</sequence>
<dbReference type="InterPro" id="IPR013784">
    <property type="entry name" value="Carb-bd-like_fold"/>
</dbReference>